<evidence type="ECO:0000256" key="2">
    <source>
        <dbReference type="SAM" id="Phobius"/>
    </source>
</evidence>
<dbReference type="RefSeq" id="WP_213245031.1">
    <property type="nucleotide sequence ID" value="NZ_CP045806.1"/>
</dbReference>
<dbReference type="EMBL" id="CP045809">
    <property type="protein sequence ID" value="QHN36759.1"/>
    <property type="molecule type" value="Genomic_DNA"/>
</dbReference>
<keyword evidence="2" id="KW-1133">Transmembrane helix</keyword>
<evidence type="ECO:0000313" key="4">
    <source>
        <dbReference type="Proteomes" id="UP001059836"/>
    </source>
</evidence>
<feature type="region of interest" description="Disordered" evidence="1">
    <location>
        <begin position="1"/>
        <end position="77"/>
    </location>
</feature>
<feature type="compositionally biased region" description="Low complexity" evidence="1">
    <location>
        <begin position="54"/>
        <end position="68"/>
    </location>
</feature>
<dbReference type="Proteomes" id="UP001059836">
    <property type="component" value="Chromosome"/>
</dbReference>
<feature type="transmembrane region" description="Helical" evidence="2">
    <location>
        <begin position="84"/>
        <end position="108"/>
    </location>
</feature>
<organism evidence="3 4">
    <name type="scientific">Gordonia pseudamarae</name>
    <dbReference type="NCBI Taxonomy" id="2831662"/>
    <lineage>
        <taxon>Bacteria</taxon>
        <taxon>Bacillati</taxon>
        <taxon>Actinomycetota</taxon>
        <taxon>Actinomycetes</taxon>
        <taxon>Mycobacteriales</taxon>
        <taxon>Gordoniaceae</taxon>
        <taxon>Gordonia</taxon>
    </lineage>
</organism>
<sequence length="290" mass="29999">MKSVIDTRAPEEIEDMAADSTDHESDAGESGEATTSAGPDSTSPDSKSPDSKSTESASPESKKSAAGSDPAASGRRSGTLTLSVTSLAVGLGAVAAVVIGAVLIWLVVDKSGQVDDLKSAAKDKAHAEEVALDYATGAANMSYEDTQGWLTRLTANTTPELSAKLRNAASQMEQLLRPMQWSSTSAPITAKVSSVDGDVYQVDAFVQIVTKNVQTSASGIDTTATYKLTIDKGQDWKITAITSNGTNLDADGASTDGQAPSAGNQNQQTQNQQTPDQQTQNGQNQGTPGN</sequence>
<keyword evidence="2" id="KW-0472">Membrane</keyword>
<protein>
    <recommendedName>
        <fullName evidence="5">Mce-associated membrane protein</fullName>
    </recommendedName>
</protein>
<name>A0ABX6ILH9_9ACTN</name>
<accession>A0ABX6ILH9</accession>
<proteinExistence type="predicted"/>
<evidence type="ECO:0000256" key="1">
    <source>
        <dbReference type="SAM" id="MobiDB-lite"/>
    </source>
</evidence>
<keyword evidence="4" id="KW-1185">Reference proteome</keyword>
<feature type="compositionally biased region" description="Low complexity" evidence="1">
    <location>
        <begin position="263"/>
        <end position="290"/>
    </location>
</feature>
<evidence type="ECO:0008006" key="5">
    <source>
        <dbReference type="Google" id="ProtNLM"/>
    </source>
</evidence>
<evidence type="ECO:0000313" key="3">
    <source>
        <dbReference type="EMBL" id="QHN36759.1"/>
    </source>
</evidence>
<gene>
    <name evidence="3" type="ORF">GII31_19500</name>
</gene>
<feature type="region of interest" description="Disordered" evidence="1">
    <location>
        <begin position="247"/>
        <end position="290"/>
    </location>
</feature>
<reference evidence="3" key="1">
    <citation type="journal article" date="2021" name="Nat. Microbiol.">
        <title>Cocultivation of an ultrasmall environmental parasitic bacterium with lytic ability against bacteria associated with wastewater foams.</title>
        <authorList>
            <person name="Batinovic S."/>
            <person name="Rose J.J.A."/>
            <person name="Ratcliffe J."/>
            <person name="Seviour R.J."/>
            <person name="Petrovski S."/>
        </authorList>
    </citation>
    <scope>NUCLEOTIDE SEQUENCE</scope>
    <source>
        <strain evidence="3">CON9</strain>
    </source>
</reference>
<keyword evidence="2" id="KW-0812">Transmembrane</keyword>